<dbReference type="NCBIfam" id="TIGR00254">
    <property type="entry name" value="GGDEF"/>
    <property type="match status" value="1"/>
</dbReference>
<dbReference type="InterPro" id="IPR003018">
    <property type="entry name" value="GAF"/>
</dbReference>
<feature type="domain" description="GGDEF" evidence="5">
    <location>
        <begin position="752"/>
        <end position="897"/>
    </location>
</feature>
<feature type="domain" description="PAC" evidence="3">
    <location>
        <begin position="663"/>
        <end position="720"/>
    </location>
</feature>
<dbReference type="Gene3D" id="3.30.450.40">
    <property type="match status" value="1"/>
</dbReference>
<dbReference type="PROSITE" id="PS50887">
    <property type="entry name" value="GGDEF"/>
    <property type="match status" value="1"/>
</dbReference>
<dbReference type="FunFam" id="3.30.70.270:FF:000001">
    <property type="entry name" value="Diguanylate cyclase domain protein"/>
    <property type="match status" value="1"/>
</dbReference>
<proteinExistence type="predicted"/>
<dbReference type="Gene3D" id="3.30.70.270">
    <property type="match status" value="1"/>
</dbReference>
<dbReference type="NCBIfam" id="TIGR00229">
    <property type="entry name" value="sensory_box"/>
    <property type="match status" value="4"/>
</dbReference>
<dbReference type="Pfam" id="PF00989">
    <property type="entry name" value="PAS"/>
    <property type="match status" value="1"/>
</dbReference>
<reference evidence="6 7" key="1">
    <citation type="submission" date="2020-08" db="EMBL/GenBank/DDBJ databases">
        <title>The Agave Microbiome: Exploring the role of microbial communities in plant adaptations to desert environments.</title>
        <authorList>
            <person name="Partida-Martinez L.P."/>
        </authorList>
    </citation>
    <scope>NUCLEOTIDE SEQUENCE [LARGE SCALE GENOMIC DNA]</scope>
    <source>
        <strain evidence="6 7">AS2.23</strain>
    </source>
</reference>
<dbReference type="SMART" id="SM00086">
    <property type="entry name" value="PAC"/>
    <property type="match status" value="4"/>
</dbReference>
<dbReference type="InterPro" id="IPR029787">
    <property type="entry name" value="Nucleotide_cyclase"/>
</dbReference>
<feature type="domain" description="EAL" evidence="4">
    <location>
        <begin position="908"/>
        <end position="1163"/>
    </location>
</feature>
<feature type="domain" description="PAC" evidence="3">
    <location>
        <begin position="278"/>
        <end position="328"/>
    </location>
</feature>
<feature type="domain" description="PAC" evidence="3">
    <location>
        <begin position="532"/>
        <end position="584"/>
    </location>
</feature>
<dbReference type="SUPFAM" id="SSF55781">
    <property type="entry name" value="GAF domain-like"/>
    <property type="match status" value="1"/>
</dbReference>
<evidence type="ECO:0000313" key="7">
    <source>
        <dbReference type="Proteomes" id="UP000533269"/>
    </source>
</evidence>
<reference evidence="6 7" key="2">
    <citation type="submission" date="2020-08" db="EMBL/GenBank/DDBJ databases">
        <authorList>
            <person name="Partida-Martinez L."/>
            <person name="Huntemann M."/>
            <person name="Clum A."/>
            <person name="Wang J."/>
            <person name="Palaniappan K."/>
            <person name="Ritter S."/>
            <person name="Chen I.-M."/>
            <person name="Stamatis D."/>
            <person name="Reddy T."/>
            <person name="O'Malley R."/>
            <person name="Daum C."/>
            <person name="Shapiro N."/>
            <person name="Ivanova N."/>
            <person name="Kyrpides N."/>
            <person name="Woyke T."/>
        </authorList>
    </citation>
    <scope>NUCLEOTIDE SEQUENCE [LARGE SCALE GENOMIC DNA]</scope>
    <source>
        <strain evidence="6 7">AS2.23</strain>
    </source>
</reference>
<dbReference type="InterPro" id="IPR001610">
    <property type="entry name" value="PAC"/>
</dbReference>
<dbReference type="SMART" id="SM00065">
    <property type="entry name" value="GAF"/>
    <property type="match status" value="1"/>
</dbReference>
<dbReference type="PROSITE" id="PS50112">
    <property type="entry name" value="PAS"/>
    <property type="match status" value="4"/>
</dbReference>
<dbReference type="Pfam" id="PF08447">
    <property type="entry name" value="PAS_3"/>
    <property type="match status" value="2"/>
</dbReference>
<dbReference type="Pfam" id="PF00563">
    <property type="entry name" value="EAL"/>
    <property type="match status" value="1"/>
</dbReference>
<dbReference type="SMART" id="SM00091">
    <property type="entry name" value="PAS"/>
    <property type="match status" value="4"/>
</dbReference>
<dbReference type="InterPro" id="IPR000160">
    <property type="entry name" value="GGDEF_dom"/>
</dbReference>
<gene>
    <name evidence="6" type="ORF">FHR75_000178</name>
</gene>
<dbReference type="Pfam" id="PF08448">
    <property type="entry name" value="PAS_4"/>
    <property type="match status" value="1"/>
</dbReference>
<dbReference type="InterPro" id="IPR035919">
    <property type="entry name" value="EAL_sf"/>
</dbReference>
<evidence type="ECO:0000259" key="3">
    <source>
        <dbReference type="PROSITE" id="PS50113"/>
    </source>
</evidence>
<dbReference type="EMBL" id="JACHVY010000001">
    <property type="protein sequence ID" value="MBB2899390.1"/>
    <property type="molecule type" value="Genomic_DNA"/>
</dbReference>
<dbReference type="InterPro" id="IPR035965">
    <property type="entry name" value="PAS-like_dom_sf"/>
</dbReference>
<dbReference type="InterPro" id="IPR043128">
    <property type="entry name" value="Rev_trsase/Diguanyl_cyclase"/>
</dbReference>
<dbReference type="InterPro" id="IPR052155">
    <property type="entry name" value="Biofilm_reg_signaling"/>
</dbReference>
<dbReference type="AlphaFoldDB" id="A0A7W4TIB8"/>
<dbReference type="Gene3D" id="3.20.20.450">
    <property type="entry name" value="EAL domain"/>
    <property type="match status" value="1"/>
</dbReference>
<accession>A0A7W4TIB8</accession>
<evidence type="ECO:0000259" key="5">
    <source>
        <dbReference type="PROSITE" id="PS50887"/>
    </source>
</evidence>
<dbReference type="InterPro" id="IPR013656">
    <property type="entry name" value="PAS_4"/>
</dbReference>
<dbReference type="InterPro" id="IPR013655">
    <property type="entry name" value="PAS_fold_3"/>
</dbReference>
<dbReference type="PROSITE" id="PS50113">
    <property type="entry name" value="PAC"/>
    <property type="match status" value="4"/>
</dbReference>
<dbReference type="CDD" id="cd00130">
    <property type="entry name" value="PAS"/>
    <property type="match status" value="4"/>
</dbReference>
<dbReference type="SUPFAM" id="SSF55073">
    <property type="entry name" value="Nucleotide cyclase"/>
    <property type="match status" value="1"/>
</dbReference>
<dbReference type="CDD" id="cd01948">
    <property type="entry name" value="EAL"/>
    <property type="match status" value="1"/>
</dbReference>
<dbReference type="Gene3D" id="3.30.450.20">
    <property type="entry name" value="PAS domain"/>
    <property type="match status" value="4"/>
</dbReference>
<feature type="domain" description="PAC" evidence="3">
    <location>
        <begin position="400"/>
        <end position="453"/>
    </location>
</feature>
<dbReference type="PANTHER" id="PTHR44757">
    <property type="entry name" value="DIGUANYLATE CYCLASE DGCP"/>
    <property type="match status" value="1"/>
</dbReference>
<dbReference type="PROSITE" id="PS50883">
    <property type="entry name" value="EAL"/>
    <property type="match status" value="1"/>
</dbReference>
<feature type="domain" description="PAS" evidence="2">
    <location>
        <begin position="585"/>
        <end position="645"/>
    </location>
</feature>
<dbReference type="InterPro" id="IPR000014">
    <property type="entry name" value="PAS"/>
</dbReference>
<organism evidence="6 7">
    <name type="scientific">Kineococcus radiotolerans</name>
    <dbReference type="NCBI Taxonomy" id="131568"/>
    <lineage>
        <taxon>Bacteria</taxon>
        <taxon>Bacillati</taxon>
        <taxon>Actinomycetota</taxon>
        <taxon>Actinomycetes</taxon>
        <taxon>Kineosporiales</taxon>
        <taxon>Kineosporiaceae</taxon>
        <taxon>Kineococcus</taxon>
    </lineage>
</organism>
<dbReference type="InterPro" id="IPR029016">
    <property type="entry name" value="GAF-like_dom_sf"/>
</dbReference>
<dbReference type="SMART" id="SM00052">
    <property type="entry name" value="EAL"/>
    <property type="match status" value="1"/>
</dbReference>
<sequence>MTPVIEDQEHPGLSVERQRLAVLHAYGVLDAPADAELDDVVHTAAMVAGVPHATLNLIDEHRQCQLTTVGFEGTDSARADSMCALHFTDGEVVHLPDAALDDRYRTNPWVDGRLGRVRLYASAPLISPQGHALGSLCVFDTEPGELTPAQLSALERLARVVVALFERRRQARLAEEYAQQARRNAEQAREHAARAERLSARDAELRLVLAATSDAFLAVDEDQRITSWNAAAQRLFGWTAEEAVGRSLVDTIVPPAMAAAHTGGFERFLRTGTRELSSTLEVPAVRRDGAALSIELTLTPVRTGEQRRVYAAIRDVTDRRRMERELHSLAGIVAGARDAIVAVDLTGRITSWNAAAEQLYGYPAEDAVGADLHLVASADDVQRLGGWLVRAAAGEDVTSTTAADQVGRHRDGSVVDVSITVSPVLDAAGAVVGASIAARDITERLRAEAALREAERRFSLAFTHAPTGVLLTALSGEQAGRFLDVNPTACTMLGHPREELLGKTFADVTHPEDLPSSQAQVRRLLSGEASTVHLEKRYVRADGAVIWVALDVAVIHGEDGEARYAVTHVEDVTRQRADRERLAESEQRFRLAFDTAPVAMVIVGLGEDDAARVLQVNSTSCAFTGLSAAQLLTRDVHDLIHPDDQADSLLAFAPLLLGERTHDELELRFRHTDGTVRWGLLSATAMSGVTGSAAAGSGPQLLCLIEDVTARKAAEEALRHQALHDGLTGLPNRTLLHDRLEHALAAAGRSGAGVGVLFCDLDGFKAVNDSAGHAAGDELLREVAARFGGCLRPGDTLARLGGDEFAVVCPDLADRQGLQVVAERLLHSLREPVTVRAGTFAVGVSVGTHLVVPTGAATPSGGDRDVRSCAEQALARADRAMYEAKRGGKNRVHLDDGSDEHQVRSHRAARILPELRTALERDELVVHGQPVLDLATGHPVAVETLVRWQHPTRGLLSPAEFLDVAEDSPLMLALGRRVLEESCRLAASWGAALGPAAPAVHVNVSGRQLESASLSEDVLGALRRHGLPAHRLVLELTETTMPRITHSLLGDLQRLRELGVRIAIDDLGTGYSSLARLTELPVDLLKIDLTFVAGLGRDPSCDAVVRAVLSIGAALGLSVVAEGVETPQQAESLRRYGCDTVQGYLYSPPRPEAALLDVLRAGLPADALSAGGAAAP</sequence>
<evidence type="ECO:0000259" key="4">
    <source>
        <dbReference type="PROSITE" id="PS50883"/>
    </source>
</evidence>
<dbReference type="Proteomes" id="UP000533269">
    <property type="component" value="Unassembled WGS sequence"/>
</dbReference>
<dbReference type="InterPro" id="IPR013767">
    <property type="entry name" value="PAS_fold"/>
</dbReference>
<comment type="caution">
    <text evidence="6">The sequence shown here is derived from an EMBL/GenBank/DDBJ whole genome shotgun (WGS) entry which is preliminary data.</text>
</comment>
<dbReference type="InterPro" id="IPR001633">
    <property type="entry name" value="EAL_dom"/>
</dbReference>
<evidence type="ECO:0000259" key="2">
    <source>
        <dbReference type="PROSITE" id="PS50112"/>
    </source>
</evidence>
<name>A0A7W4TIB8_KINRA</name>
<dbReference type="RefSeq" id="WP_183390057.1">
    <property type="nucleotide sequence ID" value="NZ_JACHVY010000001.1"/>
</dbReference>
<feature type="domain" description="PAS" evidence="2">
    <location>
        <begin position="454"/>
        <end position="528"/>
    </location>
</feature>
<dbReference type="SMART" id="SM00267">
    <property type="entry name" value="GGDEF"/>
    <property type="match status" value="1"/>
</dbReference>
<keyword evidence="1" id="KW-0175">Coiled coil</keyword>
<dbReference type="SUPFAM" id="SSF141868">
    <property type="entry name" value="EAL domain-like"/>
    <property type="match status" value="1"/>
</dbReference>
<evidence type="ECO:0000313" key="6">
    <source>
        <dbReference type="EMBL" id="MBB2899390.1"/>
    </source>
</evidence>
<feature type="domain" description="PAS" evidence="2">
    <location>
        <begin position="201"/>
        <end position="272"/>
    </location>
</feature>
<dbReference type="InterPro" id="IPR000700">
    <property type="entry name" value="PAS-assoc_C"/>
</dbReference>
<feature type="domain" description="PAS" evidence="2">
    <location>
        <begin position="325"/>
        <end position="369"/>
    </location>
</feature>
<dbReference type="SUPFAM" id="SSF55785">
    <property type="entry name" value="PYP-like sensor domain (PAS domain)"/>
    <property type="match status" value="4"/>
</dbReference>
<evidence type="ECO:0000256" key="1">
    <source>
        <dbReference type="SAM" id="Coils"/>
    </source>
</evidence>
<feature type="coiled-coil region" evidence="1">
    <location>
        <begin position="171"/>
        <end position="198"/>
    </location>
</feature>
<dbReference type="Pfam" id="PF00990">
    <property type="entry name" value="GGDEF"/>
    <property type="match status" value="1"/>
</dbReference>
<dbReference type="CDD" id="cd01949">
    <property type="entry name" value="GGDEF"/>
    <property type="match status" value="1"/>
</dbReference>
<dbReference type="GO" id="GO:0006355">
    <property type="term" value="P:regulation of DNA-templated transcription"/>
    <property type="evidence" value="ECO:0007669"/>
    <property type="project" value="InterPro"/>
</dbReference>
<dbReference type="PANTHER" id="PTHR44757:SF2">
    <property type="entry name" value="BIOFILM ARCHITECTURE MAINTENANCE PROTEIN MBAA"/>
    <property type="match status" value="1"/>
</dbReference>
<protein>
    <submittedName>
        <fullName evidence="6">Diguanylate cyclase (GGDEF)-like protein/PAS domain S-box-containing protein</fullName>
    </submittedName>
</protein>